<keyword evidence="1" id="KW-0325">Glycoprotein</keyword>
<feature type="compositionally biased region" description="Polar residues" evidence="2">
    <location>
        <begin position="193"/>
        <end position="202"/>
    </location>
</feature>
<reference evidence="5 6" key="1">
    <citation type="journal article" date="2023" name="Genes (Basel)">
        <title>Chromosome-Level Genome Assembly and Circadian Gene Repertoire of the Patagonia Blennie Eleginops maclovinus-The Closest Ancestral Proxy of Antarctic Cryonotothenioids.</title>
        <authorList>
            <person name="Cheng C.C."/>
            <person name="Rivera-Colon A.G."/>
            <person name="Minhas B.F."/>
            <person name="Wilson L."/>
            <person name="Rayamajhi N."/>
            <person name="Vargas-Chacoff L."/>
            <person name="Catchen J.M."/>
        </authorList>
    </citation>
    <scope>NUCLEOTIDE SEQUENCE [LARGE SCALE GENOMIC DNA]</scope>
    <source>
        <strain evidence="5">JMC-PN-2008</strain>
    </source>
</reference>
<feature type="compositionally biased region" description="Polar residues" evidence="2">
    <location>
        <begin position="1"/>
        <end position="23"/>
    </location>
</feature>
<dbReference type="GO" id="GO:0009897">
    <property type="term" value="C:external side of plasma membrane"/>
    <property type="evidence" value="ECO:0007669"/>
    <property type="project" value="TreeGrafter"/>
</dbReference>
<proteinExistence type="predicted"/>
<accession>A0AAN7X6N8</accession>
<evidence type="ECO:0000256" key="2">
    <source>
        <dbReference type="SAM" id="MobiDB-lite"/>
    </source>
</evidence>
<evidence type="ECO:0000313" key="5">
    <source>
        <dbReference type="EMBL" id="KAK5855501.1"/>
    </source>
</evidence>
<feature type="transmembrane region" description="Helical" evidence="3">
    <location>
        <begin position="152"/>
        <end position="176"/>
    </location>
</feature>
<evidence type="ECO:0000313" key="6">
    <source>
        <dbReference type="Proteomes" id="UP001346869"/>
    </source>
</evidence>
<sequence length="202" mass="22214">MDRSKTTGCPHQTEVGSEQSFDGTEQELLHPECPEYLKKYVNNGRSTLMRTEIPSLALLQKTPSSPVRCHATGFYPDRAVMFWRKDGEELHDNVDQGETLPNHDGSFQMSVDLDVPAGDWGKYQCVFQLSGVEDKVLVLDSAEIKTNTGNPLLLIIGAAVAALLLLLIAGIGFLVYRRRNANKNSPSPASSAELTQLNQPSQ</sequence>
<dbReference type="InterPro" id="IPR013783">
    <property type="entry name" value="Ig-like_fold"/>
</dbReference>
<dbReference type="GO" id="GO:0005615">
    <property type="term" value="C:extracellular space"/>
    <property type="evidence" value="ECO:0007669"/>
    <property type="project" value="TreeGrafter"/>
</dbReference>
<dbReference type="SUPFAM" id="SSF48726">
    <property type="entry name" value="Immunoglobulin"/>
    <property type="match status" value="1"/>
</dbReference>
<dbReference type="GO" id="GO:0006955">
    <property type="term" value="P:immune response"/>
    <property type="evidence" value="ECO:0007669"/>
    <property type="project" value="TreeGrafter"/>
</dbReference>
<feature type="region of interest" description="Disordered" evidence="2">
    <location>
        <begin position="1"/>
        <end position="25"/>
    </location>
</feature>
<keyword evidence="3" id="KW-1133">Transmembrane helix</keyword>
<reference evidence="5 6" key="2">
    <citation type="journal article" date="2023" name="Mol. Biol. Evol.">
        <title>Genomics of Secondarily Temperate Adaptation in the Only Non-Antarctic Icefish.</title>
        <authorList>
            <person name="Rivera-Colon A.G."/>
            <person name="Rayamajhi N."/>
            <person name="Minhas B.F."/>
            <person name="Madrigal G."/>
            <person name="Bilyk K.T."/>
            <person name="Yoon V."/>
            <person name="Hune M."/>
            <person name="Gregory S."/>
            <person name="Cheng C.H.C."/>
            <person name="Catchen J.M."/>
        </authorList>
    </citation>
    <scope>NUCLEOTIDE SEQUENCE [LARGE SCALE GENOMIC DNA]</scope>
    <source>
        <strain evidence="5">JMC-PN-2008</strain>
    </source>
</reference>
<organism evidence="5 6">
    <name type="scientific">Eleginops maclovinus</name>
    <name type="common">Patagonian blennie</name>
    <name type="synonym">Eleginus maclovinus</name>
    <dbReference type="NCBI Taxonomy" id="56733"/>
    <lineage>
        <taxon>Eukaryota</taxon>
        <taxon>Metazoa</taxon>
        <taxon>Chordata</taxon>
        <taxon>Craniata</taxon>
        <taxon>Vertebrata</taxon>
        <taxon>Euteleostomi</taxon>
        <taxon>Actinopterygii</taxon>
        <taxon>Neopterygii</taxon>
        <taxon>Teleostei</taxon>
        <taxon>Neoteleostei</taxon>
        <taxon>Acanthomorphata</taxon>
        <taxon>Eupercaria</taxon>
        <taxon>Perciformes</taxon>
        <taxon>Notothenioidei</taxon>
        <taxon>Eleginopidae</taxon>
        <taxon>Eleginops</taxon>
    </lineage>
</organism>
<name>A0AAN7X6N8_ELEMC</name>
<dbReference type="PANTHER" id="PTHR16675">
    <property type="entry name" value="MHC CLASS I-RELATED"/>
    <property type="match status" value="1"/>
</dbReference>
<dbReference type="PANTHER" id="PTHR16675:SF237">
    <property type="entry name" value="MHC CLASS I ANTIGEN TRANSCRIPT VARIANT 1-RELATED"/>
    <property type="match status" value="1"/>
</dbReference>
<dbReference type="AlphaFoldDB" id="A0AAN7X6N8"/>
<gene>
    <name evidence="5" type="ORF">PBY51_005599</name>
</gene>
<keyword evidence="3" id="KW-0812">Transmembrane</keyword>
<dbReference type="InterPro" id="IPR007110">
    <property type="entry name" value="Ig-like_dom"/>
</dbReference>
<dbReference type="EMBL" id="JAUZQC010000018">
    <property type="protein sequence ID" value="KAK5855501.1"/>
    <property type="molecule type" value="Genomic_DNA"/>
</dbReference>
<dbReference type="InterPro" id="IPR036179">
    <property type="entry name" value="Ig-like_dom_sf"/>
</dbReference>
<dbReference type="Gene3D" id="2.60.40.10">
    <property type="entry name" value="Immunoglobulins"/>
    <property type="match status" value="1"/>
</dbReference>
<dbReference type="InterPro" id="IPR050208">
    <property type="entry name" value="MHC_class-I_related"/>
</dbReference>
<comment type="caution">
    <text evidence="5">The sequence shown here is derived from an EMBL/GenBank/DDBJ whole genome shotgun (WGS) entry which is preliminary data.</text>
</comment>
<protein>
    <recommendedName>
        <fullName evidence="4">Ig-like domain-containing protein</fullName>
    </recommendedName>
</protein>
<evidence type="ECO:0000256" key="1">
    <source>
        <dbReference type="ARBA" id="ARBA00023180"/>
    </source>
</evidence>
<feature type="domain" description="Ig-like" evidence="4">
    <location>
        <begin position="54"/>
        <end position="125"/>
    </location>
</feature>
<dbReference type="InterPro" id="IPR003597">
    <property type="entry name" value="Ig_C1-set"/>
</dbReference>
<dbReference type="SMART" id="SM00407">
    <property type="entry name" value="IGc1"/>
    <property type="match status" value="1"/>
</dbReference>
<evidence type="ECO:0000256" key="3">
    <source>
        <dbReference type="SAM" id="Phobius"/>
    </source>
</evidence>
<feature type="region of interest" description="Disordered" evidence="2">
    <location>
        <begin position="183"/>
        <end position="202"/>
    </location>
</feature>
<dbReference type="Pfam" id="PF07654">
    <property type="entry name" value="C1-set"/>
    <property type="match status" value="1"/>
</dbReference>
<dbReference type="Proteomes" id="UP001346869">
    <property type="component" value="Unassembled WGS sequence"/>
</dbReference>
<keyword evidence="6" id="KW-1185">Reference proteome</keyword>
<feature type="compositionally biased region" description="Low complexity" evidence="2">
    <location>
        <begin position="183"/>
        <end position="192"/>
    </location>
</feature>
<keyword evidence="3" id="KW-0472">Membrane</keyword>
<dbReference type="PROSITE" id="PS50835">
    <property type="entry name" value="IG_LIKE"/>
    <property type="match status" value="1"/>
</dbReference>
<evidence type="ECO:0000259" key="4">
    <source>
        <dbReference type="PROSITE" id="PS50835"/>
    </source>
</evidence>
<dbReference type="Gene3D" id="1.20.5.510">
    <property type="entry name" value="Single helix bin"/>
    <property type="match status" value="1"/>
</dbReference>